<dbReference type="Proteomes" id="UP000625210">
    <property type="component" value="Unassembled WGS sequence"/>
</dbReference>
<accession>A0A8J2YA60</accession>
<evidence type="ECO:0000256" key="1">
    <source>
        <dbReference type="PROSITE-ProRule" id="PRU00285"/>
    </source>
</evidence>
<dbReference type="SUPFAM" id="SSF49764">
    <property type="entry name" value="HSP20-like chaperones"/>
    <property type="match status" value="1"/>
</dbReference>
<keyword evidence="6" id="KW-1185">Reference proteome</keyword>
<dbReference type="RefSeq" id="WP_188646358.1">
    <property type="nucleotide sequence ID" value="NZ_BMHQ01000002.1"/>
</dbReference>
<feature type="compositionally biased region" description="Basic residues" evidence="3">
    <location>
        <begin position="147"/>
        <end position="162"/>
    </location>
</feature>
<comment type="caution">
    <text evidence="5">The sequence shown here is derived from an EMBL/GenBank/DDBJ whole genome shotgun (WGS) entry which is preliminary data.</text>
</comment>
<reference evidence="5" key="1">
    <citation type="journal article" date="2014" name="Int. J. Syst. Evol. Microbiol.">
        <title>Complete genome sequence of Corynebacterium casei LMG S-19264T (=DSM 44701T), isolated from a smear-ripened cheese.</title>
        <authorList>
            <consortium name="US DOE Joint Genome Institute (JGI-PGF)"/>
            <person name="Walter F."/>
            <person name="Albersmeier A."/>
            <person name="Kalinowski J."/>
            <person name="Ruckert C."/>
        </authorList>
    </citation>
    <scope>NUCLEOTIDE SEQUENCE</scope>
    <source>
        <strain evidence="5">CGMCC 1.15179</strain>
    </source>
</reference>
<protein>
    <submittedName>
        <fullName evidence="5">Molecular chaperone Hsp20</fullName>
    </submittedName>
</protein>
<evidence type="ECO:0000256" key="3">
    <source>
        <dbReference type="SAM" id="MobiDB-lite"/>
    </source>
</evidence>
<evidence type="ECO:0000313" key="6">
    <source>
        <dbReference type="Proteomes" id="UP000625210"/>
    </source>
</evidence>
<dbReference type="CDD" id="cd06464">
    <property type="entry name" value="ACD_sHsps-like"/>
    <property type="match status" value="1"/>
</dbReference>
<feature type="region of interest" description="Disordered" evidence="3">
    <location>
        <begin position="142"/>
        <end position="162"/>
    </location>
</feature>
<sequence>MMGSLQRFDPFDRQPINQFRKEISPTYQRFFGDPFYTDADFFGGRGIFMPAFNIEEHSDHYMIEAELPGLEPEDVEVEVQGDTLTIRGEKKRRSEQKKQGQVHVMESSYGMFHRSFVLPNNADPDHISADSHNGMLYIKIPKNQKQPGRKITIRRKNHPEKE</sequence>
<dbReference type="InterPro" id="IPR031107">
    <property type="entry name" value="Small_HSP"/>
</dbReference>
<dbReference type="Gene3D" id="2.60.40.790">
    <property type="match status" value="1"/>
</dbReference>
<comment type="similarity">
    <text evidence="1 2">Belongs to the small heat shock protein (HSP20) family.</text>
</comment>
<feature type="domain" description="SHSP" evidence="4">
    <location>
        <begin position="43"/>
        <end position="156"/>
    </location>
</feature>
<dbReference type="Pfam" id="PF00011">
    <property type="entry name" value="HSP20"/>
    <property type="match status" value="1"/>
</dbReference>
<proteinExistence type="inferred from homology"/>
<dbReference type="AlphaFoldDB" id="A0A8J2YA60"/>
<reference evidence="5" key="2">
    <citation type="submission" date="2020-09" db="EMBL/GenBank/DDBJ databases">
        <authorList>
            <person name="Sun Q."/>
            <person name="Zhou Y."/>
        </authorList>
    </citation>
    <scope>NUCLEOTIDE SEQUENCE</scope>
    <source>
        <strain evidence="5">CGMCC 1.15179</strain>
    </source>
</reference>
<name>A0A8J2YA60_9BACL</name>
<evidence type="ECO:0000259" key="4">
    <source>
        <dbReference type="PROSITE" id="PS01031"/>
    </source>
</evidence>
<dbReference type="InterPro" id="IPR008978">
    <property type="entry name" value="HSP20-like_chaperone"/>
</dbReference>
<gene>
    <name evidence="5" type="ORF">GCM10011571_05100</name>
</gene>
<dbReference type="PANTHER" id="PTHR11527">
    <property type="entry name" value="HEAT-SHOCK PROTEIN 20 FAMILY MEMBER"/>
    <property type="match status" value="1"/>
</dbReference>
<dbReference type="InterPro" id="IPR002068">
    <property type="entry name" value="A-crystallin/Hsp20_dom"/>
</dbReference>
<evidence type="ECO:0000313" key="5">
    <source>
        <dbReference type="EMBL" id="GGE06912.1"/>
    </source>
</evidence>
<dbReference type="PROSITE" id="PS01031">
    <property type="entry name" value="SHSP"/>
    <property type="match status" value="1"/>
</dbReference>
<dbReference type="EMBL" id="BMHQ01000002">
    <property type="protein sequence ID" value="GGE06912.1"/>
    <property type="molecule type" value="Genomic_DNA"/>
</dbReference>
<organism evidence="5 6">
    <name type="scientific">Marinithermofilum abyssi</name>
    <dbReference type="NCBI Taxonomy" id="1571185"/>
    <lineage>
        <taxon>Bacteria</taxon>
        <taxon>Bacillati</taxon>
        <taxon>Bacillota</taxon>
        <taxon>Bacilli</taxon>
        <taxon>Bacillales</taxon>
        <taxon>Thermoactinomycetaceae</taxon>
        <taxon>Marinithermofilum</taxon>
    </lineage>
</organism>
<evidence type="ECO:0000256" key="2">
    <source>
        <dbReference type="RuleBase" id="RU003616"/>
    </source>
</evidence>